<keyword evidence="4" id="KW-0175">Coiled coil</keyword>
<dbReference type="OrthoDB" id="336088at2759"/>
<dbReference type="InterPro" id="IPR011011">
    <property type="entry name" value="Znf_FYVE_PHD"/>
</dbReference>
<feature type="region of interest" description="Disordered" evidence="5">
    <location>
        <begin position="349"/>
        <end position="369"/>
    </location>
</feature>
<dbReference type="PANTHER" id="PTHR24102:SF28">
    <property type="entry name" value="PHD-TYPE DOMAIN-CONTAINING PROTEIN"/>
    <property type="match status" value="1"/>
</dbReference>
<sequence length="449" mass="51816">MNGEEVEENGKMECLEIGSQLKSKIENVQFQILNALRYHNHLIEEKKKEPADKSAEQLLLDSDLQEAKQEWENIKYKQRKLIRRLRQEYKTYQATVRNTSVNSAVKERKHHLSYAINRTRKQNLLPRRRISPIRSYENEPEITRSPSPLPIPENHPINPEDTNQNSFLFYFRLTTHENFTEMQKKRAERKRRSTVNPQFLYGNKGWDFLGPIVKRKRSSFLAHPPSPPNTRGRKKQEIIKKSVSPPATTNGNHSDKTIIDNRVSGFIPLLPTLKNLPPGLVIEPISPNNNPDSQRCIICKQPGALSLCEHCTNGFHMSCHNRPFARTPKQCPKCLRAKIKEDQLLACSSSSSSTSCSSPMSVDSNRSPTPEEILEKLQLKRECQEKRAELLAELTQLQNRHSELTVILKNQDEDKQRLTQINKSTEAKIDELIRFIENVKRIPVAEQVI</sequence>
<evidence type="ECO:0000256" key="2">
    <source>
        <dbReference type="ARBA" id="ARBA00022771"/>
    </source>
</evidence>
<gene>
    <name evidence="7" type="ORF">CEUTPL_LOCUS2762</name>
</gene>
<proteinExistence type="predicted"/>
<keyword evidence="8" id="KW-1185">Reference proteome</keyword>
<accession>A0A9N9MCI9</accession>
<dbReference type="SUPFAM" id="SSF57903">
    <property type="entry name" value="FYVE/PHD zinc finger"/>
    <property type="match status" value="1"/>
</dbReference>
<dbReference type="EMBL" id="OU892287">
    <property type="protein sequence ID" value="CAG9762077.1"/>
    <property type="molecule type" value="Genomic_DNA"/>
</dbReference>
<reference evidence="7" key="1">
    <citation type="submission" date="2022-01" db="EMBL/GenBank/DDBJ databases">
        <authorList>
            <person name="King R."/>
        </authorList>
    </citation>
    <scope>NUCLEOTIDE SEQUENCE</scope>
</reference>
<evidence type="ECO:0000256" key="1">
    <source>
        <dbReference type="ARBA" id="ARBA00022723"/>
    </source>
</evidence>
<feature type="coiled-coil region" evidence="4">
    <location>
        <begin position="374"/>
        <end position="428"/>
    </location>
</feature>
<dbReference type="AlphaFoldDB" id="A0A9N9MCI9"/>
<evidence type="ECO:0000256" key="3">
    <source>
        <dbReference type="ARBA" id="ARBA00022833"/>
    </source>
</evidence>
<feature type="compositionally biased region" description="Low complexity" evidence="5">
    <location>
        <begin position="349"/>
        <end position="364"/>
    </location>
</feature>
<dbReference type="Proteomes" id="UP001152799">
    <property type="component" value="Chromosome 11"/>
</dbReference>
<evidence type="ECO:0000313" key="8">
    <source>
        <dbReference type="Proteomes" id="UP001152799"/>
    </source>
</evidence>
<evidence type="ECO:0000259" key="6">
    <source>
        <dbReference type="SMART" id="SM00249"/>
    </source>
</evidence>
<keyword evidence="1" id="KW-0479">Metal-binding</keyword>
<protein>
    <recommendedName>
        <fullName evidence="6">Zinc finger PHD-type domain-containing protein</fullName>
    </recommendedName>
</protein>
<dbReference type="PANTHER" id="PTHR24102">
    <property type="entry name" value="PHD FINGER PROTEIN"/>
    <property type="match status" value="1"/>
</dbReference>
<dbReference type="Gene3D" id="3.30.40.10">
    <property type="entry name" value="Zinc/RING finger domain, C3HC4 (zinc finger)"/>
    <property type="match status" value="1"/>
</dbReference>
<name>A0A9N9MCI9_9CUCU</name>
<organism evidence="7 8">
    <name type="scientific">Ceutorhynchus assimilis</name>
    <name type="common">cabbage seed weevil</name>
    <dbReference type="NCBI Taxonomy" id="467358"/>
    <lineage>
        <taxon>Eukaryota</taxon>
        <taxon>Metazoa</taxon>
        <taxon>Ecdysozoa</taxon>
        <taxon>Arthropoda</taxon>
        <taxon>Hexapoda</taxon>
        <taxon>Insecta</taxon>
        <taxon>Pterygota</taxon>
        <taxon>Neoptera</taxon>
        <taxon>Endopterygota</taxon>
        <taxon>Coleoptera</taxon>
        <taxon>Polyphaga</taxon>
        <taxon>Cucujiformia</taxon>
        <taxon>Curculionidae</taxon>
        <taxon>Ceutorhynchinae</taxon>
        <taxon>Ceutorhynchus</taxon>
    </lineage>
</organism>
<feature type="domain" description="Zinc finger PHD-type" evidence="6">
    <location>
        <begin position="295"/>
        <end position="335"/>
    </location>
</feature>
<dbReference type="InterPro" id="IPR001965">
    <property type="entry name" value="Znf_PHD"/>
</dbReference>
<dbReference type="SMART" id="SM00249">
    <property type="entry name" value="PHD"/>
    <property type="match status" value="1"/>
</dbReference>
<evidence type="ECO:0000313" key="7">
    <source>
        <dbReference type="EMBL" id="CAG9762077.1"/>
    </source>
</evidence>
<keyword evidence="3" id="KW-0862">Zinc</keyword>
<keyword evidence="2" id="KW-0863">Zinc-finger</keyword>
<evidence type="ECO:0000256" key="4">
    <source>
        <dbReference type="SAM" id="Coils"/>
    </source>
</evidence>
<evidence type="ECO:0000256" key="5">
    <source>
        <dbReference type="SAM" id="MobiDB-lite"/>
    </source>
</evidence>
<dbReference type="GO" id="GO:0008270">
    <property type="term" value="F:zinc ion binding"/>
    <property type="evidence" value="ECO:0007669"/>
    <property type="project" value="UniProtKB-KW"/>
</dbReference>
<dbReference type="InterPro" id="IPR013083">
    <property type="entry name" value="Znf_RING/FYVE/PHD"/>
</dbReference>